<keyword evidence="3" id="KW-1185">Reference proteome</keyword>
<feature type="region of interest" description="Disordered" evidence="1">
    <location>
        <begin position="1"/>
        <end position="50"/>
    </location>
</feature>
<proteinExistence type="predicted"/>
<name>A0A975GLT1_9BACT</name>
<evidence type="ECO:0000256" key="1">
    <source>
        <dbReference type="SAM" id="MobiDB-lite"/>
    </source>
</evidence>
<protein>
    <submittedName>
        <fullName evidence="2">Uncharacterized protein</fullName>
    </submittedName>
</protein>
<evidence type="ECO:0000313" key="3">
    <source>
        <dbReference type="Proteomes" id="UP000663722"/>
    </source>
</evidence>
<dbReference type="Proteomes" id="UP000663722">
    <property type="component" value="Chromosome"/>
</dbReference>
<sequence length="50" mass="5683">MFREKSRVSFPAGEKEKRFQAPDIPSLRDSGGSVMQMGLITWPDNDKERG</sequence>
<accession>A0A975GLT1</accession>
<organism evidence="2 3">
    <name type="scientific">Desulfonema magnum</name>
    <dbReference type="NCBI Taxonomy" id="45655"/>
    <lineage>
        <taxon>Bacteria</taxon>
        <taxon>Pseudomonadati</taxon>
        <taxon>Thermodesulfobacteriota</taxon>
        <taxon>Desulfobacteria</taxon>
        <taxon>Desulfobacterales</taxon>
        <taxon>Desulfococcaceae</taxon>
        <taxon>Desulfonema</taxon>
    </lineage>
</organism>
<dbReference type="EMBL" id="CP061800">
    <property type="protein sequence ID" value="QTA86097.1"/>
    <property type="molecule type" value="Genomic_DNA"/>
</dbReference>
<feature type="compositionally biased region" description="Basic and acidic residues" evidence="1">
    <location>
        <begin position="1"/>
        <end position="20"/>
    </location>
</feature>
<gene>
    <name evidence="2" type="ORF">dnm_021150</name>
</gene>
<dbReference type="KEGG" id="dmm:dnm_021150"/>
<dbReference type="AlphaFoldDB" id="A0A975GLT1"/>
<reference evidence="2" key="1">
    <citation type="journal article" date="2021" name="Microb. Physiol.">
        <title>Proteogenomic Insights into the Physiology of Marine, Sulfate-Reducing, Filamentous Desulfonema limicola and Desulfonema magnum.</title>
        <authorList>
            <person name="Schnaars V."/>
            <person name="Wohlbrand L."/>
            <person name="Scheve S."/>
            <person name="Hinrichs C."/>
            <person name="Reinhardt R."/>
            <person name="Rabus R."/>
        </authorList>
    </citation>
    <scope>NUCLEOTIDE SEQUENCE</scope>
    <source>
        <strain evidence="2">4be13</strain>
    </source>
</reference>
<evidence type="ECO:0000313" key="2">
    <source>
        <dbReference type="EMBL" id="QTA86097.1"/>
    </source>
</evidence>